<evidence type="ECO:0000256" key="1">
    <source>
        <dbReference type="ARBA" id="ARBA00002219"/>
    </source>
</evidence>
<dbReference type="CDD" id="cd00037">
    <property type="entry name" value="CLECT"/>
    <property type="match status" value="1"/>
</dbReference>
<dbReference type="PROSITE" id="PS50041">
    <property type="entry name" value="C_TYPE_LECTIN_2"/>
    <property type="match status" value="1"/>
</dbReference>
<evidence type="ECO:0000256" key="2">
    <source>
        <dbReference type="ARBA" id="ARBA00010147"/>
    </source>
</evidence>
<protein>
    <recommendedName>
        <fullName evidence="9">C-type lectin domain-containing protein</fullName>
    </recommendedName>
</protein>
<dbReference type="SUPFAM" id="SSF56436">
    <property type="entry name" value="C-type lectin-like"/>
    <property type="match status" value="1"/>
</dbReference>
<accession>A0A8P4GC52</accession>
<keyword evidence="8" id="KW-0732">Signal</keyword>
<feature type="domain" description="C-type lectin" evidence="9">
    <location>
        <begin position="192"/>
        <end position="296"/>
    </location>
</feature>
<dbReference type="GO" id="GO:0001868">
    <property type="term" value="P:regulation of complement activation, lectin pathway"/>
    <property type="evidence" value="ECO:0007669"/>
    <property type="project" value="UniProtKB-ARBA"/>
</dbReference>
<evidence type="ECO:0000256" key="6">
    <source>
        <dbReference type="ARBA" id="ARBA00022837"/>
    </source>
</evidence>
<dbReference type="RefSeq" id="XP_051283896.1">
    <property type="nucleotide sequence ID" value="XM_051427936.1"/>
</dbReference>
<dbReference type="Gene3D" id="2.60.120.260">
    <property type="entry name" value="Galactose-binding domain-like"/>
    <property type="match status" value="1"/>
</dbReference>
<dbReference type="PANTHER" id="PTHR45713:SF6">
    <property type="entry name" value="F5_8 TYPE C DOMAIN-CONTAINING PROTEIN"/>
    <property type="match status" value="1"/>
</dbReference>
<dbReference type="Ensembl" id="ENSDLAT00005087101.1">
    <property type="protein sequence ID" value="ENSDLAP00005071817.1"/>
    <property type="gene ID" value="ENSDLAG00005030657.1"/>
</dbReference>
<gene>
    <name evidence="10" type="primary">LOC127378723</name>
</gene>
<dbReference type="AlphaFoldDB" id="A0A8P4GC52"/>
<evidence type="ECO:0000256" key="8">
    <source>
        <dbReference type="SAM" id="SignalP"/>
    </source>
</evidence>
<keyword evidence="5" id="KW-0430">Lectin</keyword>
<dbReference type="OrthoDB" id="547680at2759"/>
<dbReference type="InterPro" id="IPR051941">
    <property type="entry name" value="BG_Antigen-Binding_Lectin"/>
</dbReference>
<evidence type="ECO:0000256" key="4">
    <source>
        <dbReference type="ARBA" id="ARBA00022723"/>
    </source>
</evidence>
<proteinExistence type="inferred from homology"/>
<keyword evidence="11" id="KW-1185">Reference proteome</keyword>
<dbReference type="Gene3D" id="3.10.100.10">
    <property type="entry name" value="Mannose-Binding Protein A, subunit A"/>
    <property type="match status" value="1"/>
</dbReference>
<comment type="subunit">
    <text evidence="3">Homotrimer.</text>
</comment>
<dbReference type="OMA" id="VINCPAG"/>
<dbReference type="GO" id="GO:0046872">
    <property type="term" value="F:metal ion binding"/>
    <property type="evidence" value="ECO:0007669"/>
    <property type="project" value="UniProtKB-KW"/>
</dbReference>
<keyword evidence="4" id="KW-0479">Metal-binding</keyword>
<dbReference type="InterPro" id="IPR016186">
    <property type="entry name" value="C-type_lectin-like/link_sf"/>
</dbReference>
<feature type="signal peptide" evidence="8">
    <location>
        <begin position="1"/>
        <end position="19"/>
    </location>
</feature>
<dbReference type="Proteomes" id="UP000694389">
    <property type="component" value="Unassembled WGS sequence"/>
</dbReference>
<dbReference type="GeneTree" id="ENSGT01060000248575"/>
<dbReference type="Pfam" id="PF22633">
    <property type="entry name" value="F5_F8_type_C_2"/>
    <property type="match status" value="1"/>
</dbReference>
<sequence>MMAKYCVFVQLWLLQSISAASSLVNVAPNGAATQSSTYTPLGDAYRAIDGNKNPDFFNGSCSHTLLGGVSHWWSLLLPAVYRIERISITNRNELPERINNVQILIGNSLENNGNNNPSCTVISSIPSGATRTFQCGGMIGRLVNLYLNSTDPNVALTVCELEVYGELAAPAPSFSAVVMGRNVAVVERKLCWSDALLYCRDFYWDLLSIRSGQEQTEVQAVLTTVSSNLTKQVWLGLRRYLMAGTWFWMSGTSMSFYYLDTQSPWQETSPCGGIDTSAPFHWREIPCGDHLHFICLKDIQNKTQRVEFFSSTKPKSP</sequence>
<dbReference type="GO" id="GO:0010185">
    <property type="term" value="P:regulation of cellular defense response"/>
    <property type="evidence" value="ECO:0007669"/>
    <property type="project" value="UniProtKB-ARBA"/>
</dbReference>
<dbReference type="SMART" id="SM00607">
    <property type="entry name" value="FTP"/>
    <property type="match status" value="1"/>
</dbReference>
<evidence type="ECO:0000256" key="3">
    <source>
        <dbReference type="ARBA" id="ARBA00011233"/>
    </source>
</evidence>
<name>A0A8P4GC52_DICLA</name>
<keyword evidence="6" id="KW-0106">Calcium</keyword>
<organism evidence="10 11">
    <name type="scientific">Dicentrarchus labrax</name>
    <name type="common">European seabass</name>
    <name type="synonym">Morone labrax</name>
    <dbReference type="NCBI Taxonomy" id="13489"/>
    <lineage>
        <taxon>Eukaryota</taxon>
        <taxon>Metazoa</taxon>
        <taxon>Chordata</taxon>
        <taxon>Craniata</taxon>
        <taxon>Vertebrata</taxon>
        <taxon>Euteleostomi</taxon>
        <taxon>Actinopterygii</taxon>
        <taxon>Neopterygii</taxon>
        <taxon>Teleostei</taxon>
        <taxon>Neoteleostei</taxon>
        <taxon>Acanthomorphata</taxon>
        <taxon>Eupercaria</taxon>
        <taxon>Moronidae</taxon>
        <taxon>Dicentrarchus</taxon>
    </lineage>
</organism>
<dbReference type="InterPro" id="IPR001304">
    <property type="entry name" value="C-type_lectin-like"/>
</dbReference>
<evidence type="ECO:0000259" key="9">
    <source>
        <dbReference type="PROSITE" id="PS50041"/>
    </source>
</evidence>
<dbReference type="GeneID" id="127378723"/>
<dbReference type="SUPFAM" id="SSF49785">
    <property type="entry name" value="Galactose-binding domain-like"/>
    <property type="match status" value="1"/>
</dbReference>
<evidence type="ECO:0000313" key="10">
    <source>
        <dbReference type="Ensembl" id="ENSDLAP00005071817.1"/>
    </source>
</evidence>
<dbReference type="InterPro" id="IPR008979">
    <property type="entry name" value="Galactose-bd-like_sf"/>
</dbReference>
<feature type="chain" id="PRO_5035808765" description="C-type lectin domain-containing protein" evidence="8">
    <location>
        <begin position="20"/>
        <end position="317"/>
    </location>
</feature>
<evidence type="ECO:0000256" key="5">
    <source>
        <dbReference type="ARBA" id="ARBA00022734"/>
    </source>
</evidence>
<comment type="function">
    <text evidence="1">Acts as a defensive agent. Recognizes blood group fucosylated oligosaccharides including A, B, H and Lewis B-type antigens. Does not recognize Lewis A antigen and has low affinity for monovalent haptens.</text>
</comment>
<reference evidence="10" key="1">
    <citation type="submission" date="2025-08" db="UniProtKB">
        <authorList>
            <consortium name="Ensembl"/>
        </authorList>
    </citation>
    <scope>IDENTIFICATION</scope>
</reference>
<reference evidence="10" key="2">
    <citation type="submission" date="2025-09" db="UniProtKB">
        <authorList>
            <consortium name="Ensembl"/>
        </authorList>
    </citation>
    <scope>IDENTIFICATION</scope>
</reference>
<comment type="similarity">
    <text evidence="2">Belongs to the fucolectin family.</text>
</comment>
<keyword evidence="7" id="KW-1015">Disulfide bond</keyword>
<evidence type="ECO:0000313" key="11">
    <source>
        <dbReference type="Proteomes" id="UP000694389"/>
    </source>
</evidence>
<dbReference type="InterPro" id="IPR016187">
    <property type="entry name" value="CTDL_fold"/>
</dbReference>
<evidence type="ECO:0000256" key="7">
    <source>
        <dbReference type="ARBA" id="ARBA00023157"/>
    </source>
</evidence>
<dbReference type="Pfam" id="PF00059">
    <property type="entry name" value="Lectin_C"/>
    <property type="match status" value="1"/>
</dbReference>
<dbReference type="SMART" id="SM00034">
    <property type="entry name" value="CLECT"/>
    <property type="match status" value="1"/>
</dbReference>
<dbReference type="GO" id="GO:0042806">
    <property type="term" value="F:fucose binding"/>
    <property type="evidence" value="ECO:0007669"/>
    <property type="project" value="UniProtKB-ARBA"/>
</dbReference>
<dbReference type="PANTHER" id="PTHR45713">
    <property type="entry name" value="FTP DOMAIN-CONTAINING PROTEIN"/>
    <property type="match status" value="1"/>
</dbReference>
<dbReference type="InterPro" id="IPR006585">
    <property type="entry name" value="FTP1"/>
</dbReference>